<dbReference type="PANTHER" id="PTHR21301:SF10">
    <property type="entry name" value="REVERSE TRANSCRIPTASE DOMAIN-CONTAINING PROTEIN"/>
    <property type="match status" value="1"/>
</dbReference>
<dbReference type="CDD" id="cd00304">
    <property type="entry name" value="RT_like"/>
    <property type="match status" value="1"/>
</dbReference>
<protein>
    <recommendedName>
        <fullName evidence="1">Helix-turn-helix domain-containing protein</fullName>
    </recommendedName>
</protein>
<evidence type="ECO:0000259" key="1">
    <source>
        <dbReference type="Pfam" id="PF26215"/>
    </source>
</evidence>
<gene>
    <name evidence="2" type="ORF">ANN_13130</name>
</gene>
<accession>A0ABQ8TKN8</accession>
<evidence type="ECO:0000313" key="2">
    <source>
        <dbReference type="EMBL" id="KAJ4446434.1"/>
    </source>
</evidence>
<dbReference type="PANTHER" id="PTHR21301">
    <property type="entry name" value="REVERSE TRANSCRIPTASE"/>
    <property type="match status" value="1"/>
</dbReference>
<dbReference type="Gene3D" id="3.30.420.10">
    <property type="entry name" value="Ribonuclease H-like superfamily/Ribonuclease H"/>
    <property type="match status" value="1"/>
</dbReference>
<dbReference type="EMBL" id="JAJSOF020000009">
    <property type="protein sequence ID" value="KAJ4446434.1"/>
    <property type="molecule type" value="Genomic_DNA"/>
</dbReference>
<reference evidence="2 3" key="1">
    <citation type="journal article" date="2022" name="Allergy">
        <title>Genome assembly and annotation of Periplaneta americana reveal a comprehensive cockroach allergen profile.</title>
        <authorList>
            <person name="Wang L."/>
            <person name="Xiong Q."/>
            <person name="Saelim N."/>
            <person name="Wang L."/>
            <person name="Nong W."/>
            <person name="Wan A.T."/>
            <person name="Shi M."/>
            <person name="Liu X."/>
            <person name="Cao Q."/>
            <person name="Hui J.H.L."/>
            <person name="Sookrung N."/>
            <person name="Leung T.F."/>
            <person name="Tungtrongchitr A."/>
            <person name="Tsui S.K.W."/>
        </authorList>
    </citation>
    <scope>NUCLEOTIDE SEQUENCE [LARGE SCALE GENOMIC DNA]</scope>
    <source>
        <strain evidence="2">PWHHKU_190912</strain>
    </source>
</reference>
<dbReference type="Proteomes" id="UP001148838">
    <property type="component" value="Unassembled WGS sequence"/>
</dbReference>
<organism evidence="2 3">
    <name type="scientific">Periplaneta americana</name>
    <name type="common">American cockroach</name>
    <name type="synonym">Blatta americana</name>
    <dbReference type="NCBI Taxonomy" id="6978"/>
    <lineage>
        <taxon>Eukaryota</taxon>
        <taxon>Metazoa</taxon>
        <taxon>Ecdysozoa</taxon>
        <taxon>Arthropoda</taxon>
        <taxon>Hexapoda</taxon>
        <taxon>Insecta</taxon>
        <taxon>Pterygota</taxon>
        <taxon>Neoptera</taxon>
        <taxon>Polyneoptera</taxon>
        <taxon>Dictyoptera</taxon>
        <taxon>Blattodea</taxon>
        <taxon>Blattoidea</taxon>
        <taxon>Blattidae</taxon>
        <taxon>Blattinae</taxon>
        <taxon>Periplaneta</taxon>
    </lineage>
</organism>
<proteinExistence type="predicted"/>
<dbReference type="InterPro" id="IPR058912">
    <property type="entry name" value="HTH_animal"/>
</dbReference>
<keyword evidence="3" id="KW-1185">Reference proteome</keyword>
<feature type="domain" description="Helix-turn-helix" evidence="1">
    <location>
        <begin position="265"/>
        <end position="324"/>
    </location>
</feature>
<comment type="caution">
    <text evidence="2">The sequence shown here is derived from an EMBL/GenBank/DDBJ whole genome shotgun (WGS) entry which is preliminary data.</text>
</comment>
<dbReference type="InterPro" id="IPR036397">
    <property type="entry name" value="RNaseH_sf"/>
</dbReference>
<dbReference type="Pfam" id="PF26215">
    <property type="entry name" value="HTH_animal"/>
    <property type="match status" value="1"/>
</dbReference>
<name>A0ABQ8TKN8_PERAM</name>
<evidence type="ECO:0000313" key="3">
    <source>
        <dbReference type="Proteomes" id="UP001148838"/>
    </source>
</evidence>
<sequence>MSERKTIRDVDDVKENTLTALNSILPQKFQHCCQQWQKRWDKCINAHGQHFEVLMHHFAEITEYSIIQKEAAKSYRTMRGRGGTDYPQSIARLTVGRTAIQFSLFQNYEMPEFTNRDYLDMIQAAEEIRNSKELLARILHNWTRRCESWTHADGSSNRTKVWQWVPPFPLISNIYMEYFEELALSTASHKPILWLRYVDDTFIIWPHSPQLFDGFLIHLNSLRPSIQFTMELEKDNCLPFLDVLVTRDQDKLATTVYRKSTHTGRYLHFQSNHPTHVKRGIISTLLNRANYICNKESDLQNEVQSLTNTFVTNGYPQEFIKKAISHNQENKSDPPAP</sequence>